<dbReference type="InterPro" id="IPR009071">
    <property type="entry name" value="HMG_box_dom"/>
</dbReference>
<feature type="non-terminal residue" evidence="5">
    <location>
        <position position="1"/>
    </location>
</feature>
<dbReference type="CDD" id="cd01389">
    <property type="entry name" value="HMG-box_ROX1-like"/>
    <property type="match status" value="1"/>
</dbReference>
<keyword evidence="6" id="KW-1185">Reference proteome</keyword>
<gene>
    <name evidence="5" type="ORF">CYLTODRAFT_318376</name>
</gene>
<protein>
    <recommendedName>
        <fullName evidence="4">HMG box domain-containing protein</fullName>
    </recommendedName>
</protein>
<dbReference type="Pfam" id="PF00505">
    <property type="entry name" value="HMG_box"/>
    <property type="match status" value="1"/>
</dbReference>
<dbReference type="SUPFAM" id="SSF47095">
    <property type="entry name" value="HMG-box"/>
    <property type="match status" value="1"/>
</dbReference>
<evidence type="ECO:0000256" key="1">
    <source>
        <dbReference type="ARBA" id="ARBA00023125"/>
    </source>
</evidence>
<dbReference type="Proteomes" id="UP000054007">
    <property type="component" value="Unassembled WGS sequence"/>
</dbReference>
<dbReference type="EMBL" id="KN880543">
    <property type="protein sequence ID" value="KIY66801.1"/>
    <property type="molecule type" value="Genomic_DNA"/>
</dbReference>
<reference evidence="5 6" key="1">
    <citation type="journal article" date="2015" name="Fungal Genet. Biol.">
        <title>Evolution of novel wood decay mechanisms in Agaricales revealed by the genome sequences of Fistulina hepatica and Cylindrobasidium torrendii.</title>
        <authorList>
            <person name="Floudas D."/>
            <person name="Held B.W."/>
            <person name="Riley R."/>
            <person name="Nagy L.G."/>
            <person name="Koehler G."/>
            <person name="Ransdell A.S."/>
            <person name="Younus H."/>
            <person name="Chow J."/>
            <person name="Chiniquy J."/>
            <person name="Lipzen A."/>
            <person name="Tritt A."/>
            <person name="Sun H."/>
            <person name="Haridas S."/>
            <person name="LaButti K."/>
            <person name="Ohm R.A."/>
            <person name="Kues U."/>
            <person name="Blanchette R.A."/>
            <person name="Grigoriev I.V."/>
            <person name="Minto R.E."/>
            <person name="Hibbett D.S."/>
        </authorList>
    </citation>
    <scope>NUCLEOTIDE SEQUENCE [LARGE SCALE GENOMIC DNA]</scope>
    <source>
        <strain evidence="5 6">FP15055 ss-10</strain>
    </source>
</reference>
<evidence type="ECO:0000313" key="6">
    <source>
        <dbReference type="Proteomes" id="UP000054007"/>
    </source>
</evidence>
<dbReference type="OrthoDB" id="6247875at2759"/>
<name>A0A0D7BBB9_9AGAR</name>
<feature type="domain" description="HMG box" evidence="4">
    <location>
        <begin position="1"/>
        <end position="67"/>
    </location>
</feature>
<evidence type="ECO:0000313" key="5">
    <source>
        <dbReference type="EMBL" id="KIY66801.1"/>
    </source>
</evidence>
<dbReference type="GO" id="GO:0000981">
    <property type="term" value="F:DNA-binding transcription factor activity, RNA polymerase II-specific"/>
    <property type="evidence" value="ECO:0007669"/>
    <property type="project" value="TreeGrafter"/>
</dbReference>
<evidence type="ECO:0000259" key="4">
    <source>
        <dbReference type="PROSITE" id="PS50118"/>
    </source>
</evidence>
<dbReference type="PANTHER" id="PTHR45789:SF2">
    <property type="entry name" value="FI18025P1"/>
    <property type="match status" value="1"/>
</dbReference>
<dbReference type="GO" id="GO:0000978">
    <property type="term" value="F:RNA polymerase II cis-regulatory region sequence-specific DNA binding"/>
    <property type="evidence" value="ECO:0007669"/>
    <property type="project" value="TreeGrafter"/>
</dbReference>
<proteinExistence type="predicted"/>
<dbReference type="InterPro" id="IPR051356">
    <property type="entry name" value="SOX/SOX-like_TF"/>
</dbReference>
<feature type="non-terminal residue" evidence="5">
    <location>
        <position position="80"/>
    </location>
</feature>
<evidence type="ECO:0000256" key="2">
    <source>
        <dbReference type="ARBA" id="ARBA00023242"/>
    </source>
</evidence>
<dbReference type="PANTHER" id="PTHR45789">
    <property type="entry name" value="FI18025P1"/>
    <property type="match status" value="1"/>
</dbReference>
<dbReference type="InterPro" id="IPR036910">
    <property type="entry name" value="HMG_box_dom_sf"/>
</dbReference>
<keyword evidence="2 3" id="KW-0539">Nucleus</keyword>
<dbReference type="AlphaFoldDB" id="A0A0D7BBB9"/>
<feature type="DNA-binding region" description="HMG box" evidence="3">
    <location>
        <begin position="1"/>
        <end position="67"/>
    </location>
</feature>
<organism evidence="5 6">
    <name type="scientific">Cylindrobasidium torrendii FP15055 ss-10</name>
    <dbReference type="NCBI Taxonomy" id="1314674"/>
    <lineage>
        <taxon>Eukaryota</taxon>
        <taxon>Fungi</taxon>
        <taxon>Dikarya</taxon>
        <taxon>Basidiomycota</taxon>
        <taxon>Agaricomycotina</taxon>
        <taxon>Agaricomycetes</taxon>
        <taxon>Agaricomycetidae</taxon>
        <taxon>Agaricales</taxon>
        <taxon>Marasmiineae</taxon>
        <taxon>Physalacriaceae</taxon>
        <taxon>Cylindrobasidium</taxon>
    </lineage>
</organism>
<sequence length="80" mass="9620">RPLNKFMLFRQEMYPKFIKETKVYDHRQLSRIVAGAWSALGIEGQKVWADRADALQREHQLLYPDYTFKPRPKGDKQKRK</sequence>
<dbReference type="Gene3D" id="1.10.30.10">
    <property type="entry name" value="High mobility group box domain"/>
    <property type="match status" value="1"/>
</dbReference>
<keyword evidence="1 3" id="KW-0238">DNA-binding</keyword>
<dbReference type="PROSITE" id="PS50118">
    <property type="entry name" value="HMG_BOX_2"/>
    <property type="match status" value="1"/>
</dbReference>
<accession>A0A0D7BBB9</accession>
<evidence type="ECO:0000256" key="3">
    <source>
        <dbReference type="PROSITE-ProRule" id="PRU00267"/>
    </source>
</evidence>
<dbReference type="GO" id="GO:0005634">
    <property type="term" value="C:nucleus"/>
    <property type="evidence" value="ECO:0007669"/>
    <property type="project" value="UniProtKB-UniRule"/>
</dbReference>
<dbReference type="SMART" id="SM00398">
    <property type="entry name" value="HMG"/>
    <property type="match status" value="1"/>
</dbReference>